<evidence type="ECO:0000313" key="10">
    <source>
        <dbReference type="EMBL" id="PSG89319.1"/>
    </source>
</evidence>
<dbReference type="GO" id="GO:0015920">
    <property type="term" value="P:lipopolysaccharide transport"/>
    <property type="evidence" value="ECO:0007669"/>
    <property type="project" value="TreeGrafter"/>
</dbReference>
<dbReference type="OrthoDB" id="9786910at2"/>
<keyword evidence="7 8" id="KW-0472">Membrane</keyword>
<evidence type="ECO:0000256" key="1">
    <source>
        <dbReference type="ARBA" id="ARBA00004429"/>
    </source>
</evidence>
<evidence type="ECO:0000256" key="5">
    <source>
        <dbReference type="ARBA" id="ARBA00022692"/>
    </source>
</evidence>
<feature type="transmembrane region" description="Helical" evidence="8">
    <location>
        <begin position="52"/>
        <end position="72"/>
    </location>
</feature>
<dbReference type="GO" id="GO:0140359">
    <property type="term" value="F:ABC-type transporter activity"/>
    <property type="evidence" value="ECO:0007669"/>
    <property type="project" value="InterPro"/>
</dbReference>
<evidence type="ECO:0000256" key="6">
    <source>
        <dbReference type="ARBA" id="ARBA00022989"/>
    </source>
</evidence>
<gene>
    <name evidence="10" type="ORF">C7H61_10225</name>
</gene>
<evidence type="ECO:0000256" key="7">
    <source>
        <dbReference type="ARBA" id="ARBA00023136"/>
    </source>
</evidence>
<evidence type="ECO:0000256" key="4">
    <source>
        <dbReference type="ARBA" id="ARBA00022475"/>
    </source>
</evidence>
<accession>A0A2T1NB04</accession>
<feature type="transmembrane region" description="Helical" evidence="8">
    <location>
        <begin position="84"/>
        <end position="101"/>
    </location>
</feature>
<evidence type="ECO:0000313" key="11">
    <source>
        <dbReference type="Proteomes" id="UP000238430"/>
    </source>
</evidence>
<dbReference type="GO" id="GO:0005886">
    <property type="term" value="C:plasma membrane"/>
    <property type="evidence" value="ECO:0007669"/>
    <property type="project" value="UniProtKB-SubCell"/>
</dbReference>
<keyword evidence="11" id="KW-1185">Reference proteome</keyword>
<sequence length="284" mass="31736">MEYPLETKVYQKNNTLSLFKLFSASLKDIYASRFLSRQLAERDIKAQYRQSYLGIFWAFFTPLATALVWIVLNNSGTVRLTDTGMPYPLFAFSGTLIWSIVTESIKSPMQSTNGARSILTKINFPKEALIVSGIYKLLFNTSIKLLMLLIFVFFYGVGLSWSLLLVPVAVIGAVLVGTTIGLFITPIGLLYTDINKIISFGLQFLMYATPVVYALPKQDGLLKTLMTYNPLTPIILTTRDFVVGTVSNYGYQFLIVIACCLPLLLIGLAMYRLSIPIIVERLSA</sequence>
<dbReference type="Pfam" id="PF01061">
    <property type="entry name" value="ABC2_membrane"/>
    <property type="match status" value="1"/>
</dbReference>
<dbReference type="PANTHER" id="PTHR30413">
    <property type="entry name" value="INNER MEMBRANE TRANSPORT PERMEASE"/>
    <property type="match status" value="1"/>
</dbReference>
<name>A0A2T1NB04_9FLAO</name>
<keyword evidence="3" id="KW-0813">Transport</keyword>
<evidence type="ECO:0000256" key="8">
    <source>
        <dbReference type="SAM" id="Phobius"/>
    </source>
</evidence>
<dbReference type="PANTHER" id="PTHR30413:SF8">
    <property type="entry name" value="TRANSPORT PERMEASE PROTEIN"/>
    <property type="match status" value="1"/>
</dbReference>
<comment type="subcellular location">
    <subcellularLocation>
        <location evidence="1">Cell inner membrane</location>
        <topology evidence="1">Multi-pass membrane protein</topology>
    </subcellularLocation>
</comment>
<dbReference type="Proteomes" id="UP000238430">
    <property type="component" value="Unassembled WGS sequence"/>
</dbReference>
<evidence type="ECO:0000256" key="2">
    <source>
        <dbReference type="ARBA" id="ARBA00007783"/>
    </source>
</evidence>
<dbReference type="InterPro" id="IPR013525">
    <property type="entry name" value="ABC2_TM"/>
</dbReference>
<organism evidence="10 11">
    <name type="scientific">Mesoflavibacter zeaxanthinifaciens subsp. sabulilitoris</name>
    <dbReference type="NCBI Taxonomy" id="1520893"/>
    <lineage>
        <taxon>Bacteria</taxon>
        <taxon>Pseudomonadati</taxon>
        <taxon>Bacteroidota</taxon>
        <taxon>Flavobacteriia</taxon>
        <taxon>Flavobacteriales</taxon>
        <taxon>Flavobacteriaceae</taxon>
        <taxon>Mesoflavibacter</taxon>
    </lineage>
</organism>
<feature type="transmembrane region" description="Helical" evidence="8">
    <location>
        <begin position="170"/>
        <end position="190"/>
    </location>
</feature>
<dbReference type="AlphaFoldDB" id="A0A2T1NB04"/>
<protein>
    <submittedName>
        <fullName evidence="10">Polysialic acid transporter</fullName>
    </submittedName>
</protein>
<proteinExistence type="inferred from homology"/>
<feature type="transmembrane region" description="Helical" evidence="8">
    <location>
        <begin position="197"/>
        <end position="216"/>
    </location>
</feature>
<reference evidence="10 11" key="1">
    <citation type="submission" date="2018-03" db="EMBL/GenBank/DDBJ databases">
        <title>Mesoflavibacter sp. HG37 and Mesoflavibacter sp. HG96 sp.nov., two marine bacteria isolated from seawater of Western Pacific Ocean.</title>
        <authorList>
            <person name="Cheng H."/>
            <person name="Wu Y.-H."/>
            <person name="Guo L.-L."/>
            <person name="Xu X.-W."/>
        </authorList>
    </citation>
    <scope>NUCLEOTIDE SEQUENCE [LARGE SCALE GENOMIC DNA]</scope>
    <source>
        <strain evidence="10 11">KCTC 42117</strain>
    </source>
</reference>
<evidence type="ECO:0000259" key="9">
    <source>
        <dbReference type="Pfam" id="PF01061"/>
    </source>
</evidence>
<keyword evidence="4" id="KW-1003">Cell membrane</keyword>
<feature type="transmembrane region" description="Helical" evidence="8">
    <location>
        <begin position="145"/>
        <end position="164"/>
    </location>
</feature>
<evidence type="ECO:0000256" key="3">
    <source>
        <dbReference type="ARBA" id="ARBA00022448"/>
    </source>
</evidence>
<comment type="similarity">
    <text evidence="2">Belongs to the ABC-2 integral membrane protein family.</text>
</comment>
<comment type="caution">
    <text evidence="10">The sequence shown here is derived from an EMBL/GenBank/DDBJ whole genome shotgun (WGS) entry which is preliminary data.</text>
</comment>
<keyword evidence="5 8" id="KW-0812">Transmembrane</keyword>
<dbReference type="EMBL" id="PXOT01000024">
    <property type="protein sequence ID" value="PSG89319.1"/>
    <property type="molecule type" value="Genomic_DNA"/>
</dbReference>
<feature type="transmembrane region" description="Helical" evidence="8">
    <location>
        <begin position="249"/>
        <end position="271"/>
    </location>
</feature>
<keyword evidence="6 8" id="KW-1133">Transmembrane helix</keyword>
<feature type="domain" description="ABC-2 type transporter transmembrane" evidence="9">
    <location>
        <begin position="38"/>
        <end position="235"/>
    </location>
</feature>